<protein>
    <submittedName>
        <fullName evidence="1">Uncharacterized protein</fullName>
    </submittedName>
</protein>
<dbReference type="RefSeq" id="WP_131944113.1">
    <property type="nucleotide sequence ID" value="NZ_BAAAMX010000021.1"/>
</dbReference>
<dbReference type="InterPro" id="IPR036376">
    <property type="entry name" value="RuBisCO_lsu_C_sf"/>
</dbReference>
<comment type="caution">
    <text evidence="1">The sequence shown here is derived from an EMBL/GenBank/DDBJ whole genome shotgun (WGS) entry which is preliminary data.</text>
</comment>
<evidence type="ECO:0000313" key="2">
    <source>
        <dbReference type="Proteomes" id="UP000295431"/>
    </source>
</evidence>
<dbReference type="SUPFAM" id="SSF51649">
    <property type="entry name" value="RuBisCo, C-terminal domain"/>
    <property type="match status" value="1"/>
</dbReference>
<dbReference type="OrthoDB" id="9764279at2"/>
<keyword evidence="2" id="KW-1185">Reference proteome</keyword>
<name>A0A4R4NCR7_9ACTN</name>
<accession>A0A4R4NCR7</accession>
<dbReference type="Gene3D" id="3.20.20.110">
    <property type="entry name" value="Ribulose bisphosphate carboxylase, large subunit, C-terminal domain"/>
    <property type="match status" value="1"/>
</dbReference>
<dbReference type="Proteomes" id="UP000295431">
    <property type="component" value="Unassembled WGS sequence"/>
</dbReference>
<organism evidence="1 2">
    <name type="scientific">Actinomadura bangladeshensis</name>
    <dbReference type="NCBI Taxonomy" id="453573"/>
    <lineage>
        <taxon>Bacteria</taxon>
        <taxon>Bacillati</taxon>
        <taxon>Actinomycetota</taxon>
        <taxon>Actinomycetes</taxon>
        <taxon>Streptosporangiales</taxon>
        <taxon>Thermomonosporaceae</taxon>
        <taxon>Actinomadura</taxon>
    </lineage>
</organism>
<reference evidence="1 2" key="1">
    <citation type="submission" date="2019-03" db="EMBL/GenBank/DDBJ databases">
        <title>Draft genome sequences of novel Actinobacteria.</title>
        <authorList>
            <person name="Sahin N."/>
            <person name="Ay H."/>
            <person name="Saygin H."/>
        </authorList>
    </citation>
    <scope>NUCLEOTIDE SEQUENCE [LARGE SCALE GENOMIC DNA]</scope>
    <source>
        <strain evidence="1 2">DSM 45347</strain>
    </source>
</reference>
<evidence type="ECO:0000313" key="1">
    <source>
        <dbReference type="EMBL" id="TDC06898.1"/>
    </source>
</evidence>
<proteinExistence type="predicted"/>
<sequence>MIKVSVEAHISKDGKPASEDAVEACINQCVADAVEGSFDEYPSHLRSLLRIRGTLLHDKSKRSAGATKVDFGFGLPVELFPIDRGGFQLLVSLLAGDMFPTQIQDYSWTNVRVHEVELPEELRKQAFDVFRKDRAHTVSELRTIFDLPDERPLLAFSLKPRVGLTFAETREITLEVLRAGFNLVELDARNLALRSASIEQWIELGIEAAAVDGHQTAFAPNLSMPPTQLLDVATQWTESIAPHGPPVLKIDGGLDGLSGIQGVRRSDAGRHRPIITCYPILRNQLSSAIGTGTWVDLLSLSGVDIIYPGGRPTFPKERRPVWGSHVEGWRRSARSYDELLKRGWPMPTIAGGIHPGHLHACYELLGPEVAYFLGGAVALHPKSPAKGAQLCVRVLEEAIDLARQAADAGDEHSDALSTRLLREVGRAKYPKTELNYYPPKKIFRSGRSGGFAPQTFYRRKL</sequence>
<gene>
    <name evidence="1" type="ORF">E1284_33155</name>
</gene>
<dbReference type="EMBL" id="SMJW01000255">
    <property type="protein sequence ID" value="TDC06898.1"/>
    <property type="molecule type" value="Genomic_DNA"/>
</dbReference>
<dbReference type="AlphaFoldDB" id="A0A4R4NCR7"/>
<dbReference type="GO" id="GO:0000287">
    <property type="term" value="F:magnesium ion binding"/>
    <property type="evidence" value="ECO:0007669"/>
    <property type="project" value="InterPro"/>
</dbReference>